<name>A0ABU6NK77_9BACI</name>
<reference evidence="2 3" key="1">
    <citation type="submission" date="2023-03" db="EMBL/GenBank/DDBJ databases">
        <title>Bacillus Genome Sequencing.</title>
        <authorList>
            <person name="Dunlap C."/>
        </authorList>
    </citation>
    <scope>NUCLEOTIDE SEQUENCE [LARGE SCALE GENOMIC DNA]</scope>
    <source>
        <strain evidence="2 3">B-4107</strain>
    </source>
</reference>
<evidence type="ECO:0000313" key="2">
    <source>
        <dbReference type="EMBL" id="MED4128401.1"/>
    </source>
</evidence>
<keyword evidence="1" id="KW-0812">Transmembrane</keyword>
<accession>A0ABU6NK77</accession>
<feature type="transmembrane region" description="Helical" evidence="1">
    <location>
        <begin position="92"/>
        <end position="110"/>
    </location>
</feature>
<evidence type="ECO:0000256" key="1">
    <source>
        <dbReference type="SAM" id="Phobius"/>
    </source>
</evidence>
<feature type="transmembrane region" description="Helical" evidence="1">
    <location>
        <begin position="116"/>
        <end position="136"/>
    </location>
</feature>
<dbReference type="Proteomes" id="UP001341820">
    <property type="component" value="Unassembled WGS sequence"/>
</dbReference>
<feature type="transmembrane region" description="Helical" evidence="1">
    <location>
        <begin position="38"/>
        <end position="55"/>
    </location>
</feature>
<protein>
    <submittedName>
        <fullName evidence="2">Uncharacterized protein</fullName>
    </submittedName>
</protein>
<keyword evidence="3" id="KW-1185">Reference proteome</keyword>
<organism evidence="2 3">
    <name type="scientific">Shouchella miscanthi</name>
    <dbReference type="NCBI Taxonomy" id="2598861"/>
    <lineage>
        <taxon>Bacteria</taxon>
        <taxon>Bacillati</taxon>
        <taxon>Bacillota</taxon>
        <taxon>Bacilli</taxon>
        <taxon>Bacillales</taxon>
        <taxon>Bacillaceae</taxon>
        <taxon>Shouchella</taxon>
    </lineage>
</organism>
<keyword evidence="1" id="KW-1133">Transmembrane helix</keyword>
<sequence>MLDIRKERRIEWVFENAVILLTMSILFVSYYFRIFEMVILFFLVSLIVVSVIRAVKPEWPKPFFKWQETLRAHEITYYGYAVWKNRKRWGHALLLVLVVILSFFIGPSMINPSNQSFYSNTILVEILVLYLMIFVLSRNIGHIVRKSYIDAFFGHDSKGFTLKGKTLCLGIAMLIVWVLFGVIIYFFFS</sequence>
<keyword evidence="1" id="KW-0472">Membrane</keyword>
<proteinExistence type="predicted"/>
<feature type="transmembrane region" description="Helical" evidence="1">
    <location>
        <begin position="167"/>
        <end position="188"/>
    </location>
</feature>
<evidence type="ECO:0000313" key="3">
    <source>
        <dbReference type="Proteomes" id="UP001341820"/>
    </source>
</evidence>
<dbReference type="RefSeq" id="WP_035393198.1">
    <property type="nucleotide sequence ID" value="NZ_CP042163.1"/>
</dbReference>
<comment type="caution">
    <text evidence="2">The sequence shown here is derived from an EMBL/GenBank/DDBJ whole genome shotgun (WGS) entry which is preliminary data.</text>
</comment>
<feature type="transmembrane region" description="Helical" evidence="1">
    <location>
        <begin position="12"/>
        <end position="32"/>
    </location>
</feature>
<dbReference type="EMBL" id="JAROAS010000017">
    <property type="protein sequence ID" value="MED4128401.1"/>
    <property type="molecule type" value="Genomic_DNA"/>
</dbReference>
<gene>
    <name evidence="2" type="ORF">P5F74_09690</name>
</gene>